<dbReference type="Gene3D" id="3.90.1590.10">
    <property type="entry name" value="glutathione-dependent formaldehyde- activating enzyme (gfa)"/>
    <property type="match status" value="1"/>
</dbReference>
<proteinExistence type="inferred from homology"/>
<name>A0A520N293_9GAMM</name>
<dbReference type="InterPro" id="IPR011057">
    <property type="entry name" value="Mss4-like_sf"/>
</dbReference>
<evidence type="ECO:0000256" key="4">
    <source>
        <dbReference type="ARBA" id="ARBA00023239"/>
    </source>
</evidence>
<dbReference type="PROSITE" id="PS51891">
    <property type="entry name" value="CENP_V_GFA"/>
    <property type="match status" value="1"/>
</dbReference>
<evidence type="ECO:0000256" key="3">
    <source>
        <dbReference type="ARBA" id="ARBA00022833"/>
    </source>
</evidence>
<dbReference type="SUPFAM" id="SSF51316">
    <property type="entry name" value="Mss4-like"/>
    <property type="match status" value="1"/>
</dbReference>
<keyword evidence="3" id="KW-0862">Zinc</keyword>
<dbReference type="PANTHER" id="PTHR33337:SF40">
    <property type="entry name" value="CENP-V_GFA DOMAIN-CONTAINING PROTEIN-RELATED"/>
    <property type="match status" value="1"/>
</dbReference>
<dbReference type="PANTHER" id="PTHR33337">
    <property type="entry name" value="GFA DOMAIN-CONTAINING PROTEIN"/>
    <property type="match status" value="1"/>
</dbReference>
<sequence>MNKESNIEAGRCQCGDITYTLDKNQVISAHHCHCKDCQRTTGSGKATILFIAKKYVDLNGELKFFESKGSSGSHVRRGFCPNCGSGILSYAKEISRIFYVKAGTLDDSSWVTIDSNFFTKSANNWNKPDDSIKCFEGNPSIISGIKTILKSF</sequence>
<evidence type="ECO:0000256" key="2">
    <source>
        <dbReference type="ARBA" id="ARBA00022723"/>
    </source>
</evidence>
<evidence type="ECO:0000313" key="6">
    <source>
        <dbReference type="EMBL" id="RZO27602.1"/>
    </source>
</evidence>
<gene>
    <name evidence="6" type="ORF">EVA93_02985</name>
</gene>
<dbReference type="EMBL" id="SHBF01000014">
    <property type="protein sequence ID" value="RZO27602.1"/>
    <property type="molecule type" value="Genomic_DNA"/>
</dbReference>
<accession>A0A520N293</accession>
<evidence type="ECO:0000256" key="1">
    <source>
        <dbReference type="ARBA" id="ARBA00005495"/>
    </source>
</evidence>
<dbReference type="GO" id="GO:0046872">
    <property type="term" value="F:metal ion binding"/>
    <property type="evidence" value="ECO:0007669"/>
    <property type="project" value="UniProtKB-KW"/>
</dbReference>
<evidence type="ECO:0000259" key="5">
    <source>
        <dbReference type="PROSITE" id="PS51891"/>
    </source>
</evidence>
<comment type="caution">
    <text evidence="6">The sequence shown here is derived from an EMBL/GenBank/DDBJ whole genome shotgun (WGS) entry which is preliminary data.</text>
</comment>
<dbReference type="AlphaFoldDB" id="A0A520N293"/>
<comment type="similarity">
    <text evidence="1">Belongs to the Gfa family.</text>
</comment>
<organism evidence="6 7">
    <name type="scientific">SAR86 cluster bacterium</name>
    <dbReference type="NCBI Taxonomy" id="2030880"/>
    <lineage>
        <taxon>Bacteria</taxon>
        <taxon>Pseudomonadati</taxon>
        <taxon>Pseudomonadota</taxon>
        <taxon>Gammaproteobacteria</taxon>
        <taxon>SAR86 cluster</taxon>
    </lineage>
</organism>
<keyword evidence="2" id="KW-0479">Metal-binding</keyword>
<dbReference type="Proteomes" id="UP000318710">
    <property type="component" value="Unassembled WGS sequence"/>
</dbReference>
<protein>
    <submittedName>
        <fullName evidence="6">Aldehyde-activating protein</fullName>
    </submittedName>
</protein>
<evidence type="ECO:0000313" key="7">
    <source>
        <dbReference type="Proteomes" id="UP000318710"/>
    </source>
</evidence>
<keyword evidence="4" id="KW-0456">Lyase</keyword>
<dbReference type="Pfam" id="PF04828">
    <property type="entry name" value="GFA"/>
    <property type="match status" value="1"/>
</dbReference>
<dbReference type="InterPro" id="IPR006913">
    <property type="entry name" value="CENP-V/GFA"/>
</dbReference>
<dbReference type="GO" id="GO:0016846">
    <property type="term" value="F:carbon-sulfur lyase activity"/>
    <property type="evidence" value="ECO:0007669"/>
    <property type="project" value="InterPro"/>
</dbReference>
<feature type="domain" description="CENP-V/GFA" evidence="5">
    <location>
        <begin position="8"/>
        <end position="126"/>
    </location>
</feature>
<reference evidence="6 7" key="1">
    <citation type="submission" date="2019-02" db="EMBL/GenBank/DDBJ databases">
        <title>Prokaryotic population dynamics and viral predation in marine succession experiment using metagenomics: the confinement effect.</title>
        <authorList>
            <person name="Haro-Moreno J.M."/>
            <person name="Rodriguez-Valera F."/>
            <person name="Lopez-Perez M."/>
        </authorList>
    </citation>
    <scope>NUCLEOTIDE SEQUENCE [LARGE SCALE GENOMIC DNA]</scope>
    <source>
        <strain evidence="6">MED-G160</strain>
    </source>
</reference>